<gene>
    <name evidence="3" type="ORF">EGH23_19790</name>
</gene>
<evidence type="ECO:0000259" key="2">
    <source>
        <dbReference type="Pfam" id="PF08402"/>
    </source>
</evidence>
<feature type="domain" description="Transport-associated OB type 2" evidence="2">
    <location>
        <begin position="1"/>
        <end position="74"/>
    </location>
</feature>
<dbReference type="GO" id="GO:0043190">
    <property type="term" value="C:ATP-binding cassette (ABC) transporter complex"/>
    <property type="evidence" value="ECO:0007669"/>
    <property type="project" value="InterPro"/>
</dbReference>
<proteinExistence type="predicted"/>
<feature type="non-terminal residue" evidence="3">
    <location>
        <position position="1"/>
    </location>
</feature>
<sequence length="107" mass="11852">RPEDLTLHDDPTGGHEFEAVVDVVEPMGSISYVYLQPRQQDHGEPFIAETDGQRPISEGSEVYVEIPDEDIHLFDAKTGETIHQRKLDADAELALEDGMQTVSSSSD</sequence>
<dbReference type="GO" id="GO:0005524">
    <property type="term" value="F:ATP binding"/>
    <property type="evidence" value="ECO:0007669"/>
    <property type="project" value="InterPro"/>
</dbReference>
<comment type="caution">
    <text evidence="3">The sequence shown here is derived from an EMBL/GenBank/DDBJ whole genome shotgun (WGS) entry which is preliminary data.</text>
</comment>
<dbReference type="Proteomes" id="UP001430455">
    <property type="component" value="Unassembled WGS sequence"/>
</dbReference>
<reference evidence="3 4" key="1">
    <citation type="submission" date="2021-06" db="EMBL/GenBank/DDBJ databases">
        <title>Halomicroarcula sp. a new haloarchaeum isolated from saline soil.</title>
        <authorList>
            <person name="Duran-Viseras A."/>
            <person name="Sanchez-Porro C."/>
            <person name="Ventosa A."/>
        </authorList>
    </citation>
    <scope>NUCLEOTIDE SEQUENCE [LARGE SCALE GENOMIC DNA]</scope>
    <source>
        <strain evidence="3 4">F27</strain>
    </source>
</reference>
<dbReference type="SUPFAM" id="SSF50331">
    <property type="entry name" value="MOP-like"/>
    <property type="match status" value="1"/>
</dbReference>
<evidence type="ECO:0000313" key="4">
    <source>
        <dbReference type="Proteomes" id="UP001430455"/>
    </source>
</evidence>
<dbReference type="GO" id="GO:0022857">
    <property type="term" value="F:transmembrane transporter activity"/>
    <property type="evidence" value="ECO:0007669"/>
    <property type="project" value="InterPro"/>
</dbReference>
<name>A0AAW4PGA4_9EURY</name>
<dbReference type="InterPro" id="IPR008995">
    <property type="entry name" value="Mo/tungstate-bd_C_term_dom"/>
</dbReference>
<keyword evidence="4" id="KW-1185">Reference proteome</keyword>
<dbReference type="RefSeq" id="WP_220581715.1">
    <property type="nucleotide sequence ID" value="NZ_RKLT01000015.1"/>
</dbReference>
<protein>
    <submittedName>
        <fullName evidence="3">TOBE domain-containing protein</fullName>
    </submittedName>
</protein>
<evidence type="ECO:0000313" key="3">
    <source>
        <dbReference type="EMBL" id="MBX0297122.1"/>
    </source>
</evidence>
<comment type="subcellular location">
    <subcellularLocation>
        <location evidence="1">Cell membrane</location>
        <topology evidence="1">Peripheral membrane protein</topology>
    </subcellularLocation>
</comment>
<dbReference type="Gene3D" id="2.40.50.140">
    <property type="entry name" value="Nucleic acid-binding proteins"/>
    <property type="match status" value="1"/>
</dbReference>
<dbReference type="EMBL" id="RKLT01000015">
    <property type="protein sequence ID" value="MBX0297122.1"/>
    <property type="molecule type" value="Genomic_DNA"/>
</dbReference>
<accession>A0AAW4PGA4</accession>
<organism evidence="3 4">
    <name type="scientific">Haloarcula nitratireducens</name>
    <dbReference type="NCBI Taxonomy" id="2487749"/>
    <lineage>
        <taxon>Archaea</taxon>
        <taxon>Methanobacteriati</taxon>
        <taxon>Methanobacteriota</taxon>
        <taxon>Stenosarchaea group</taxon>
        <taxon>Halobacteria</taxon>
        <taxon>Halobacteriales</taxon>
        <taxon>Haloarculaceae</taxon>
        <taxon>Haloarcula</taxon>
    </lineage>
</organism>
<dbReference type="InterPro" id="IPR012340">
    <property type="entry name" value="NA-bd_OB-fold"/>
</dbReference>
<dbReference type="AlphaFoldDB" id="A0AAW4PGA4"/>
<dbReference type="Gene3D" id="2.40.50.100">
    <property type="match status" value="1"/>
</dbReference>
<evidence type="ECO:0000256" key="1">
    <source>
        <dbReference type="ARBA" id="ARBA00004202"/>
    </source>
</evidence>
<dbReference type="InterPro" id="IPR013611">
    <property type="entry name" value="Transp-assoc_OB_typ2"/>
</dbReference>
<dbReference type="Pfam" id="PF08402">
    <property type="entry name" value="TOBE_2"/>
    <property type="match status" value="1"/>
</dbReference>